<dbReference type="InterPro" id="IPR009057">
    <property type="entry name" value="Homeodomain-like_sf"/>
</dbReference>
<organism evidence="6 7">
    <name type="scientific">Kutzneria buriramensis</name>
    <dbReference type="NCBI Taxonomy" id="1045776"/>
    <lineage>
        <taxon>Bacteria</taxon>
        <taxon>Bacillati</taxon>
        <taxon>Actinomycetota</taxon>
        <taxon>Actinomycetes</taxon>
        <taxon>Pseudonocardiales</taxon>
        <taxon>Pseudonocardiaceae</taxon>
        <taxon>Kutzneria</taxon>
    </lineage>
</organism>
<protein>
    <submittedName>
        <fullName evidence="6">AcrR family transcriptional regulator</fullName>
    </submittedName>
</protein>
<dbReference type="AlphaFoldDB" id="A0A3E0HFQ0"/>
<proteinExistence type="predicted"/>
<dbReference type="SUPFAM" id="SSF48498">
    <property type="entry name" value="Tetracyclin repressor-like, C-terminal domain"/>
    <property type="match status" value="1"/>
</dbReference>
<comment type="caution">
    <text evidence="6">The sequence shown here is derived from an EMBL/GenBank/DDBJ whole genome shotgun (WGS) entry which is preliminary data.</text>
</comment>
<evidence type="ECO:0000313" key="7">
    <source>
        <dbReference type="Proteomes" id="UP000256269"/>
    </source>
</evidence>
<keyword evidence="3" id="KW-0804">Transcription</keyword>
<dbReference type="InterPro" id="IPR050109">
    <property type="entry name" value="HTH-type_TetR-like_transc_reg"/>
</dbReference>
<dbReference type="InterPro" id="IPR036271">
    <property type="entry name" value="Tet_transcr_reg_TetR-rel_C_sf"/>
</dbReference>
<dbReference type="Proteomes" id="UP000256269">
    <property type="component" value="Unassembled WGS sequence"/>
</dbReference>
<dbReference type="SUPFAM" id="SSF46689">
    <property type="entry name" value="Homeodomain-like"/>
    <property type="match status" value="1"/>
</dbReference>
<dbReference type="PANTHER" id="PTHR30055">
    <property type="entry name" value="HTH-TYPE TRANSCRIPTIONAL REGULATOR RUTR"/>
    <property type="match status" value="1"/>
</dbReference>
<dbReference type="PRINTS" id="PR00455">
    <property type="entry name" value="HTHTETR"/>
</dbReference>
<evidence type="ECO:0000256" key="3">
    <source>
        <dbReference type="ARBA" id="ARBA00023163"/>
    </source>
</evidence>
<dbReference type="CDD" id="cd00093">
    <property type="entry name" value="HTH_XRE"/>
    <property type="match status" value="1"/>
</dbReference>
<evidence type="ECO:0000256" key="2">
    <source>
        <dbReference type="ARBA" id="ARBA00023125"/>
    </source>
</evidence>
<name>A0A3E0HFQ0_9PSEU</name>
<dbReference type="Gene3D" id="1.10.10.60">
    <property type="entry name" value="Homeodomain-like"/>
    <property type="match status" value="1"/>
</dbReference>
<accession>A0A3E0HFQ0</accession>
<dbReference type="Gene3D" id="1.10.357.10">
    <property type="entry name" value="Tetracycline Repressor, domain 2"/>
    <property type="match status" value="1"/>
</dbReference>
<dbReference type="Pfam" id="PF00440">
    <property type="entry name" value="TetR_N"/>
    <property type="match status" value="1"/>
</dbReference>
<gene>
    <name evidence="6" type="ORF">BCF44_109432</name>
</gene>
<feature type="domain" description="HTH tetR-type" evidence="5">
    <location>
        <begin position="19"/>
        <end position="79"/>
    </location>
</feature>
<dbReference type="Pfam" id="PF16859">
    <property type="entry name" value="TetR_C_11"/>
    <property type="match status" value="1"/>
</dbReference>
<dbReference type="OrthoDB" id="9796019at2"/>
<dbReference type="GO" id="GO:0003700">
    <property type="term" value="F:DNA-binding transcription factor activity"/>
    <property type="evidence" value="ECO:0007669"/>
    <property type="project" value="TreeGrafter"/>
</dbReference>
<keyword evidence="2 4" id="KW-0238">DNA-binding</keyword>
<reference evidence="6 7" key="1">
    <citation type="submission" date="2018-08" db="EMBL/GenBank/DDBJ databases">
        <title>Genomic Encyclopedia of Archaeal and Bacterial Type Strains, Phase II (KMG-II): from individual species to whole genera.</title>
        <authorList>
            <person name="Goeker M."/>
        </authorList>
    </citation>
    <scope>NUCLEOTIDE SEQUENCE [LARGE SCALE GENOMIC DNA]</scope>
    <source>
        <strain evidence="6 7">DSM 45791</strain>
    </source>
</reference>
<evidence type="ECO:0000256" key="4">
    <source>
        <dbReference type="PROSITE-ProRule" id="PRU00335"/>
    </source>
</evidence>
<keyword evidence="1" id="KW-0805">Transcription regulation</keyword>
<evidence type="ECO:0000259" key="5">
    <source>
        <dbReference type="PROSITE" id="PS50977"/>
    </source>
</evidence>
<dbReference type="PANTHER" id="PTHR30055:SF148">
    <property type="entry name" value="TETR-FAMILY TRANSCRIPTIONAL REGULATOR"/>
    <property type="match status" value="1"/>
</dbReference>
<evidence type="ECO:0000256" key="1">
    <source>
        <dbReference type="ARBA" id="ARBA00023015"/>
    </source>
</evidence>
<evidence type="ECO:0000313" key="6">
    <source>
        <dbReference type="EMBL" id="REH43886.1"/>
    </source>
</evidence>
<feature type="DNA-binding region" description="H-T-H motif" evidence="4">
    <location>
        <begin position="42"/>
        <end position="61"/>
    </location>
</feature>
<dbReference type="PROSITE" id="PS50977">
    <property type="entry name" value="HTH_TETR_2"/>
    <property type="match status" value="1"/>
</dbReference>
<keyword evidence="7" id="KW-1185">Reference proteome</keyword>
<sequence>MLGTLCGVDHHGNRYGRSEAARAAVLEAADDLLVEHGFAGLTIEKIAARAGVAKQTIYRWWPSKVDILLEAFGDDMAEDLTPADHGYLATDLREHLARLADFLTTSDAGAVYRALVGQAQHDPQLATRLRDGHLAAQHARDRLPFERAIARRELVENLDVDLAVERLVGVVHYRVLVTGEPVTREFTDALVDALVLELT</sequence>
<dbReference type="InterPro" id="IPR001387">
    <property type="entry name" value="Cro/C1-type_HTH"/>
</dbReference>
<dbReference type="InterPro" id="IPR011075">
    <property type="entry name" value="TetR_C"/>
</dbReference>
<dbReference type="EMBL" id="QUNO01000009">
    <property type="protein sequence ID" value="REH43886.1"/>
    <property type="molecule type" value="Genomic_DNA"/>
</dbReference>
<dbReference type="GO" id="GO:0000976">
    <property type="term" value="F:transcription cis-regulatory region binding"/>
    <property type="evidence" value="ECO:0007669"/>
    <property type="project" value="TreeGrafter"/>
</dbReference>
<dbReference type="InterPro" id="IPR001647">
    <property type="entry name" value="HTH_TetR"/>
</dbReference>